<dbReference type="Gene3D" id="1.20.5.510">
    <property type="entry name" value="Single helix bin"/>
    <property type="match status" value="1"/>
</dbReference>
<evidence type="ECO:0000256" key="1">
    <source>
        <dbReference type="ARBA" id="ARBA00004370"/>
    </source>
</evidence>
<dbReference type="InterPro" id="IPR036028">
    <property type="entry name" value="SH3-like_dom_sf"/>
</dbReference>
<feature type="domain" description="SH3" evidence="12">
    <location>
        <begin position="589"/>
        <end position="650"/>
    </location>
</feature>
<evidence type="ECO:0000256" key="4">
    <source>
        <dbReference type="ARBA" id="ARBA00022692"/>
    </source>
</evidence>
<dbReference type="STRING" id="1344416.A0A139AX52"/>
<evidence type="ECO:0000256" key="8">
    <source>
        <dbReference type="PROSITE-ProRule" id="PRU00192"/>
    </source>
</evidence>
<evidence type="ECO:0000256" key="6">
    <source>
        <dbReference type="ARBA" id="ARBA00022989"/>
    </source>
</evidence>
<organism evidence="13 14">
    <name type="scientific">Gonapodya prolifera (strain JEL478)</name>
    <name type="common">Monoblepharis prolifera</name>
    <dbReference type="NCBI Taxonomy" id="1344416"/>
    <lineage>
        <taxon>Eukaryota</taxon>
        <taxon>Fungi</taxon>
        <taxon>Fungi incertae sedis</taxon>
        <taxon>Chytridiomycota</taxon>
        <taxon>Chytridiomycota incertae sedis</taxon>
        <taxon>Monoblepharidomycetes</taxon>
        <taxon>Monoblepharidales</taxon>
        <taxon>Gonapodyaceae</taxon>
        <taxon>Gonapodya</taxon>
    </lineage>
</organism>
<keyword evidence="5" id="KW-0677">Repeat</keyword>
<keyword evidence="14" id="KW-1185">Reference proteome</keyword>
<keyword evidence="3" id="KW-0433">Leucine-rich repeat</keyword>
<protein>
    <submittedName>
        <fullName evidence="13">L domain-like protein</fullName>
    </submittedName>
</protein>
<proteinExistence type="predicted"/>
<dbReference type="EMBL" id="KQ965733">
    <property type="protein sequence ID" value="KXS21298.1"/>
    <property type="molecule type" value="Genomic_DNA"/>
</dbReference>
<name>A0A139AX52_GONPJ</name>
<keyword evidence="4 10" id="KW-0812">Transmembrane</keyword>
<dbReference type="SUPFAM" id="SSF50044">
    <property type="entry name" value="SH3-domain"/>
    <property type="match status" value="1"/>
</dbReference>
<gene>
    <name evidence="13" type="ORF">M427DRAFT_315828</name>
</gene>
<dbReference type="SMART" id="SM00326">
    <property type="entry name" value="SH3"/>
    <property type="match status" value="1"/>
</dbReference>
<evidence type="ECO:0000313" key="13">
    <source>
        <dbReference type="EMBL" id="KXS21298.1"/>
    </source>
</evidence>
<evidence type="ECO:0000256" key="9">
    <source>
        <dbReference type="SAM" id="MobiDB-lite"/>
    </source>
</evidence>
<dbReference type="PANTHER" id="PTHR27008">
    <property type="entry name" value="OS04G0122200 PROTEIN"/>
    <property type="match status" value="1"/>
</dbReference>
<comment type="subcellular location">
    <subcellularLocation>
        <location evidence="1">Membrane</location>
    </subcellularLocation>
</comment>
<feature type="compositionally biased region" description="Low complexity" evidence="9">
    <location>
        <begin position="406"/>
        <end position="436"/>
    </location>
</feature>
<keyword evidence="7 10" id="KW-0472">Membrane</keyword>
<dbReference type="Gene3D" id="3.80.10.10">
    <property type="entry name" value="Ribonuclease Inhibitor"/>
    <property type="match status" value="2"/>
</dbReference>
<evidence type="ECO:0000256" key="5">
    <source>
        <dbReference type="ARBA" id="ARBA00022737"/>
    </source>
</evidence>
<dbReference type="Gene3D" id="2.30.30.40">
    <property type="entry name" value="SH3 Domains"/>
    <property type="match status" value="1"/>
</dbReference>
<dbReference type="SUPFAM" id="SSF52058">
    <property type="entry name" value="L domain-like"/>
    <property type="match status" value="1"/>
</dbReference>
<keyword evidence="2 8" id="KW-0728">SH3 domain</keyword>
<dbReference type="InterPro" id="IPR032675">
    <property type="entry name" value="LRR_dom_sf"/>
</dbReference>
<evidence type="ECO:0000259" key="12">
    <source>
        <dbReference type="PROSITE" id="PS50002"/>
    </source>
</evidence>
<feature type="compositionally biased region" description="Pro residues" evidence="9">
    <location>
        <begin position="494"/>
        <end position="508"/>
    </location>
</feature>
<accession>A0A139AX52</accession>
<dbReference type="PANTHER" id="PTHR27008:SF497">
    <property type="entry name" value="OS11G0695000 PROTEIN"/>
    <property type="match status" value="1"/>
</dbReference>
<keyword evidence="11" id="KW-0732">Signal</keyword>
<evidence type="ECO:0000256" key="11">
    <source>
        <dbReference type="SAM" id="SignalP"/>
    </source>
</evidence>
<feature type="region of interest" description="Disordered" evidence="9">
    <location>
        <begin position="479"/>
        <end position="508"/>
    </location>
</feature>
<evidence type="ECO:0000313" key="14">
    <source>
        <dbReference type="Proteomes" id="UP000070544"/>
    </source>
</evidence>
<evidence type="ECO:0000256" key="10">
    <source>
        <dbReference type="SAM" id="Phobius"/>
    </source>
</evidence>
<dbReference type="AlphaFoldDB" id="A0A139AX52"/>
<dbReference type="GO" id="GO:0016020">
    <property type="term" value="C:membrane"/>
    <property type="evidence" value="ECO:0007669"/>
    <property type="project" value="UniProtKB-SubCell"/>
</dbReference>
<feature type="chain" id="PRO_5007296476" evidence="11">
    <location>
        <begin position="34"/>
        <end position="695"/>
    </location>
</feature>
<dbReference type="OrthoDB" id="1394818at2759"/>
<sequence>MLRKERPSSPNMCRQVWLPFALTLALLASTTRGQAPQDCVSINAALTAANVSLTPAAAQTDCCQFFWASGTNSNADDYYENFVNCAGGRVTRIQFINYNFGSLRYFQNLTALTLLFVRNASIAETIPTWLSTMTNITKLDFNDNGMSGTLEVIGQLPKLTAFSLSNNSFSGSLSWLSNATQLEQIYLDQNQFTGDFPDISNLKSLTNLAVGMNQFTGTLPDLGNFPQLIGVSFYSNGFSGTIPSLSKNTNLVSVNFNNNSLTGPLPDPSNSPKLQYYGIMNNKGITGSIPKGLFTLLNLQTIALSSNSLSGSVDAGLSGMTQLSTLWFDHNPDLNGVLPDLSQLTNLKSLDLSYTGLSGALRLASGVGSTFCDVSSTKLCLVGGSTSSIPSRCQINGGNALAACPAGTSTSSTQTSAGGAASQTATASTGAGQDSSQTGGSNGGSSLGPIIGGVIGGIVALAIVAGLAFFLLRRRDTTPKSGPTSYVPYQRAPTSPPGPQFSPPPPQPFGSPNQFATGQQYGQNQQMANVGSYTSPPVSVSQVSMGSNPSSGFTGINYNSATFGANVPLLAPPGSIGTVNSATSSNSSKVNDVYIVAQPYVANQQDEMTCQQGQKVFVSDLFVDEWCKGLNLETMQTGIVPFAILVPANQPSLVQSRILSGSVFQPHARGQSVGVGSAINIGDQGTYLGFWRRYT</sequence>
<dbReference type="Pfam" id="PF00018">
    <property type="entry name" value="SH3_1"/>
    <property type="match status" value="1"/>
</dbReference>
<reference evidence="13 14" key="1">
    <citation type="journal article" date="2015" name="Genome Biol. Evol.">
        <title>Phylogenomic analyses indicate that early fungi evolved digesting cell walls of algal ancestors of land plants.</title>
        <authorList>
            <person name="Chang Y."/>
            <person name="Wang S."/>
            <person name="Sekimoto S."/>
            <person name="Aerts A.L."/>
            <person name="Choi C."/>
            <person name="Clum A."/>
            <person name="LaButti K.M."/>
            <person name="Lindquist E.A."/>
            <person name="Yee Ngan C."/>
            <person name="Ohm R.A."/>
            <person name="Salamov A.A."/>
            <person name="Grigoriev I.V."/>
            <person name="Spatafora J.W."/>
            <person name="Berbee M.L."/>
        </authorList>
    </citation>
    <scope>NUCLEOTIDE SEQUENCE [LARGE SCALE GENOMIC DNA]</scope>
    <source>
        <strain evidence="13 14">JEL478</strain>
    </source>
</reference>
<feature type="signal peptide" evidence="11">
    <location>
        <begin position="1"/>
        <end position="33"/>
    </location>
</feature>
<evidence type="ECO:0000256" key="7">
    <source>
        <dbReference type="ARBA" id="ARBA00023136"/>
    </source>
</evidence>
<evidence type="ECO:0000256" key="2">
    <source>
        <dbReference type="ARBA" id="ARBA00022443"/>
    </source>
</evidence>
<feature type="transmembrane region" description="Helical" evidence="10">
    <location>
        <begin position="450"/>
        <end position="472"/>
    </location>
</feature>
<dbReference type="InterPro" id="IPR051809">
    <property type="entry name" value="Plant_receptor-like_S/T_kinase"/>
</dbReference>
<keyword evidence="6 10" id="KW-1133">Transmembrane helix</keyword>
<dbReference type="Proteomes" id="UP000070544">
    <property type="component" value="Unassembled WGS sequence"/>
</dbReference>
<dbReference type="InterPro" id="IPR001452">
    <property type="entry name" value="SH3_domain"/>
</dbReference>
<dbReference type="PROSITE" id="PS50002">
    <property type="entry name" value="SH3"/>
    <property type="match status" value="1"/>
</dbReference>
<evidence type="ECO:0000256" key="3">
    <source>
        <dbReference type="ARBA" id="ARBA00022614"/>
    </source>
</evidence>
<feature type="region of interest" description="Disordered" evidence="9">
    <location>
        <begin position="406"/>
        <end position="442"/>
    </location>
</feature>